<proteinExistence type="inferred from homology"/>
<protein>
    <recommendedName>
        <fullName evidence="4 7">Peroxisomal membrane protein PEX14</fullName>
    </recommendedName>
    <alternativeName>
        <fullName evidence="5 7">Peroxin-14</fullName>
    </alternativeName>
</protein>
<comment type="subcellular location">
    <subcellularLocation>
        <location evidence="6 7">Peroxisome membrane</location>
    </subcellularLocation>
</comment>
<keyword evidence="7" id="KW-0813">Transport</keyword>
<dbReference type="AlphaFoldDB" id="A0A084GBK8"/>
<comment type="caution">
    <text evidence="10">The sequence shown here is derived from an EMBL/GenBank/DDBJ whole genome shotgun (WGS) entry which is preliminary data.</text>
</comment>
<dbReference type="InterPro" id="IPR006785">
    <property type="entry name" value="Pex14_N"/>
</dbReference>
<feature type="compositionally biased region" description="Low complexity" evidence="8">
    <location>
        <begin position="76"/>
        <end position="94"/>
    </location>
</feature>
<evidence type="ECO:0000313" key="11">
    <source>
        <dbReference type="Proteomes" id="UP000028545"/>
    </source>
</evidence>
<evidence type="ECO:0000256" key="7">
    <source>
        <dbReference type="RuleBase" id="RU367032"/>
    </source>
</evidence>
<keyword evidence="7" id="KW-0472">Membrane</keyword>
<dbReference type="GeneID" id="27721882"/>
<dbReference type="OMA" id="APIVTYP"/>
<feature type="region of interest" description="Disordered" evidence="8">
    <location>
        <begin position="193"/>
        <end position="250"/>
    </location>
</feature>
<feature type="domain" description="Peroxisome membrane anchor protein Pex14p N-terminal" evidence="9">
    <location>
        <begin position="36"/>
        <end position="79"/>
    </location>
</feature>
<feature type="compositionally biased region" description="Low complexity" evidence="8">
    <location>
        <begin position="197"/>
        <end position="210"/>
    </location>
</feature>
<comment type="similarity">
    <text evidence="1 7">Belongs to the peroxin-14 family.</text>
</comment>
<feature type="compositionally biased region" description="Basic and acidic residues" evidence="8">
    <location>
        <begin position="47"/>
        <end position="69"/>
    </location>
</feature>
<dbReference type="PANTHER" id="PTHR23058">
    <property type="entry name" value="PEROXISOMAL MEMBRANE PROTEIN PEX14"/>
    <property type="match status" value="1"/>
</dbReference>
<name>A0A084GBK8_PSEDA</name>
<feature type="region of interest" description="Disordered" evidence="8">
    <location>
        <begin position="47"/>
        <end position="112"/>
    </location>
</feature>
<evidence type="ECO:0000256" key="5">
    <source>
        <dbReference type="ARBA" id="ARBA00029691"/>
    </source>
</evidence>
<organism evidence="10 11">
    <name type="scientific">Pseudallescheria apiosperma</name>
    <name type="common">Scedosporium apiospermum</name>
    <dbReference type="NCBI Taxonomy" id="563466"/>
    <lineage>
        <taxon>Eukaryota</taxon>
        <taxon>Fungi</taxon>
        <taxon>Dikarya</taxon>
        <taxon>Ascomycota</taxon>
        <taxon>Pezizomycotina</taxon>
        <taxon>Sordariomycetes</taxon>
        <taxon>Hypocreomycetidae</taxon>
        <taxon>Microascales</taxon>
        <taxon>Microascaceae</taxon>
        <taxon>Scedosporium</taxon>
    </lineage>
</organism>
<dbReference type="Gene3D" id="1.10.10.10">
    <property type="entry name" value="Winged helix-like DNA-binding domain superfamily/Winged helix DNA-binding domain"/>
    <property type="match status" value="1"/>
</dbReference>
<dbReference type="KEGG" id="sapo:SAPIO_CDS2810"/>
<keyword evidence="3 7" id="KW-0576">Peroxisome</keyword>
<dbReference type="Proteomes" id="UP000028545">
    <property type="component" value="Unassembled WGS sequence"/>
</dbReference>
<accession>A0A084GBK8</accession>
<dbReference type="EMBL" id="JOWA01000087">
    <property type="protein sequence ID" value="KEZ44720.1"/>
    <property type="molecule type" value="Genomic_DNA"/>
</dbReference>
<dbReference type="OrthoDB" id="441517at2759"/>
<dbReference type="PANTHER" id="PTHR23058:SF5">
    <property type="entry name" value="PEROXISOMAL MEMBRANE PROTEIN PEX14"/>
    <property type="match status" value="1"/>
</dbReference>
<evidence type="ECO:0000256" key="8">
    <source>
        <dbReference type="SAM" id="MobiDB-lite"/>
    </source>
</evidence>
<evidence type="ECO:0000256" key="4">
    <source>
        <dbReference type="ARBA" id="ARBA00029502"/>
    </source>
</evidence>
<dbReference type="InterPro" id="IPR025655">
    <property type="entry name" value="PEX14"/>
</dbReference>
<evidence type="ECO:0000256" key="1">
    <source>
        <dbReference type="ARBA" id="ARBA00005443"/>
    </source>
</evidence>
<keyword evidence="7" id="KW-0653">Protein transport</keyword>
<gene>
    <name evidence="10" type="ORF">SAPIO_CDS2810</name>
</gene>
<dbReference type="Pfam" id="PF04695">
    <property type="entry name" value="Pex14_N"/>
    <property type="match status" value="1"/>
</dbReference>
<reference evidence="10 11" key="1">
    <citation type="journal article" date="2014" name="Genome Announc.">
        <title>Draft genome sequence of the pathogenic fungus Scedosporium apiospermum.</title>
        <authorList>
            <person name="Vandeputte P."/>
            <person name="Ghamrawi S."/>
            <person name="Rechenmann M."/>
            <person name="Iltis A."/>
            <person name="Giraud S."/>
            <person name="Fleury M."/>
            <person name="Thornton C."/>
            <person name="Delhaes L."/>
            <person name="Meyer W."/>
            <person name="Papon N."/>
            <person name="Bouchara J.P."/>
        </authorList>
    </citation>
    <scope>NUCLEOTIDE SEQUENCE [LARGE SCALE GENOMIC DNA]</scope>
    <source>
        <strain evidence="10 11">IHEM 14462</strain>
    </source>
</reference>
<dbReference type="GO" id="GO:1990429">
    <property type="term" value="C:peroxisomal importomer complex"/>
    <property type="evidence" value="ECO:0007669"/>
    <property type="project" value="TreeGrafter"/>
</dbReference>
<dbReference type="GO" id="GO:0005102">
    <property type="term" value="F:signaling receptor binding"/>
    <property type="evidence" value="ECO:0007669"/>
    <property type="project" value="TreeGrafter"/>
</dbReference>
<dbReference type="VEuPathDB" id="FungiDB:SAPIO_CDS2810"/>
<evidence type="ECO:0000256" key="2">
    <source>
        <dbReference type="ARBA" id="ARBA00023010"/>
    </source>
</evidence>
<comment type="function">
    <text evidence="7">Component of the PEX13-PEX14 docking complex, a translocon channel that specifically mediates the import of peroxisomal cargo proteins bound to PEX5 receptor. The PEX13-PEX14 docking complex forms a large import pore which can be opened to a diameter of about 9 nm. Mechanistically, PEX5 receptor along with cargo proteins associates with the PEX14 subunit of the PEX13-PEX14 docking complex in the cytosol, leading to the insertion of the receptor into the organelle membrane with the concomitant translocation of the cargo into the peroxisome matrix.</text>
</comment>
<evidence type="ECO:0000259" key="9">
    <source>
        <dbReference type="Pfam" id="PF04695"/>
    </source>
</evidence>
<dbReference type="InterPro" id="IPR036388">
    <property type="entry name" value="WH-like_DNA-bd_sf"/>
</dbReference>
<dbReference type="HOGENOM" id="CLU_044743_0_0_1"/>
<sequence length="341" mass="37073">MSGPEDKKPDEHPVIETVAEPVAKVVAAGEPSSPVQEDRLEIARRFLEDETVKSSPREKQIEFLKSKDLSDEEIESLLGPSPTPETSSSSTSDPLPTPEPEPFHDAEPTPHAPIITYPEFLAKPTGPEPLLTPSLVLSSTYALTSLATLLYGTKKYLVEPILSQLTAARLDLHSETSKNLSTLIAKLENTVSEIPPSASSSSANAAANNDADSECEDPSELFHRDMGTQTSGRSSPVIPPPASALVTEPAAQTQARKLANLARNLGYLKEGIDSQVDDMQDILAVVDTFRDELRQTSVSRSYAHLGWNQPEPDDEIKKAKDNIRRLKGVFLSTRNFPVSTK</sequence>
<keyword evidence="2" id="KW-0811">Translocation</keyword>
<dbReference type="GO" id="GO:0016560">
    <property type="term" value="P:protein import into peroxisome matrix, docking"/>
    <property type="evidence" value="ECO:0007669"/>
    <property type="project" value="UniProtKB-UniRule"/>
</dbReference>
<dbReference type="GO" id="GO:0005778">
    <property type="term" value="C:peroxisomal membrane"/>
    <property type="evidence" value="ECO:0007669"/>
    <property type="project" value="UniProtKB-SubCell"/>
</dbReference>
<evidence type="ECO:0000313" key="10">
    <source>
        <dbReference type="EMBL" id="KEZ44720.1"/>
    </source>
</evidence>
<dbReference type="RefSeq" id="XP_016644519.1">
    <property type="nucleotide sequence ID" value="XM_016785737.1"/>
</dbReference>
<keyword evidence="11" id="KW-1185">Reference proteome</keyword>
<evidence type="ECO:0000256" key="6">
    <source>
        <dbReference type="ARBA" id="ARBA00046271"/>
    </source>
</evidence>
<evidence type="ECO:0000256" key="3">
    <source>
        <dbReference type="ARBA" id="ARBA00023140"/>
    </source>
</evidence>